<dbReference type="GO" id="GO:0031267">
    <property type="term" value="F:small GTPase binding"/>
    <property type="evidence" value="ECO:0007669"/>
    <property type="project" value="InterPro"/>
</dbReference>
<dbReference type="GO" id="GO:0030833">
    <property type="term" value="P:regulation of actin filament polymerization"/>
    <property type="evidence" value="ECO:0007669"/>
    <property type="project" value="InterPro"/>
</dbReference>
<feature type="compositionally biased region" description="Basic residues" evidence="1">
    <location>
        <begin position="763"/>
        <end position="772"/>
    </location>
</feature>
<sequence length="843" mass="93580">MSTISASFVCEGRTRPTHGQRLGRYREFYLEMSNAVQFPIEMSLPWMLLEQDGLPPLPAGSPRALDASPATGISLWGRALPWSYSLGRSAVAADSSMVQLALVPFDIYNDAADEAINTFHQRFLFDEIQAEVDLCFDQMVFKISDQIMEFNKCAAANQCLDNVFKKETEMPLDKGAERARCYEVLFNMRHVQILARTLDLNYLFSQRINKLFRENLDYIMERCEASEAVHIIEVEKLIMVMQTTHTALSEHLRLDDFDSMYLEMTESASMVAFTNRILAHFGEELVHDIIPNFAFCTATQRFVRAAKTYYERPYLRAAMPSTVKLSLLFGNKHLNTAFTHILELYTGFFGQPHLAALSRLMPSSHSRLAWLVEKLLDRMKTLIGYFFSQNAQELYEGLPRTLPIPSHNIGVEGAFKYYTGYLRLLAEYPVLKSEVLQSLREIGNILAMLHGIDQSISLSRVTTFMQAVPFLGVVPLGRARGLLCIPPEEGAQEGGYFADLTQRAGFEEAKKGNTHLLDNLYNTALRTEQLYVPSAVSSRMFPVILQRMEVMLAAVNTSWQNMPATDGSLDPGACDTFHRLWSSLLFIFYSPVTGDLPHQEIFGDGVLWAGTAMTALLGQEARFRMLDVSSSIVSIQTGLIRGLGEAAALSAKVTMTTSSDKNTAYFLEKVNRGSVVTNQLFEKMHCQRPLLPKALPALDNHGNVLPGKVFVPQALAAHMAHVKEMASNKGAMESNSLPNLPSFTAGATFPQMPDSPAITELAKKRKEPRKAAPKPVAEPPPVDNLSSIIETAVRNSSVADENDAGGADPSSRNDDPLRGSHNFTSGKSRSRLGAIGSFVVPNT</sequence>
<dbReference type="PANTHER" id="PTHR12195">
    <property type="entry name" value="CYTOPLASMIC FMR1-INTERACTING PROTEIN-RELATED"/>
    <property type="match status" value="1"/>
</dbReference>
<proteinExistence type="predicted"/>
<keyword evidence="3" id="KW-1185">Reference proteome</keyword>
<protein>
    <recommendedName>
        <fullName evidence="4">Component of SCAR regulatory complex</fullName>
    </recommendedName>
</protein>
<reference evidence="2 3" key="1">
    <citation type="journal article" date="2015" name="Genome Biol. Evol.">
        <title>Comparative Genomics of a Bacterivorous Green Alga Reveals Evolutionary Causalities and Consequences of Phago-Mixotrophic Mode of Nutrition.</title>
        <authorList>
            <person name="Burns J.A."/>
            <person name="Paasch A."/>
            <person name="Narechania A."/>
            <person name="Kim E."/>
        </authorList>
    </citation>
    <scope>NUCLEOTIDE SEQUENCE [LARGE SCALE GENOMIC DNA]</scope>
    <source>
        <strain evidence="2 3">PLY_AMNH</strain>
    </source>
</reference>
<dbReference type="Proteomes" id="UP001190700">
    <property type="component" value="Unassembled WGS sequence"/>
</dbReference>
<dbReference type="PRINTS" id="PR01698">
    <property type="entry name" value="CYTOFMRPINTP"/>
</dbReference>
<dbReference type="PIRSF" id="PIRSF008153">
    <property type="entry name" value="FMR1_interacting"/>
    <property type="match status" value="1"/>
</dbReference>
<evidence type="ECO:0000313" key="3">
    <source>
        <dbReference type="Proteomes" id="UP001190700"/>
    </source>
</evidence>
<dbReference type="EMBL" id="LGRX02004367">
    <property type="protein sequence ID" value="KAK3280513.1"/>
    <property type="molecule type" value="Genomic_DNA"/>
</dbReference>
<feature type="compositionally biased region" description="Polar residues" evidence="1">
    <location>
        <begin position="733"/>
        <end position="742"/>
    </location>
</feature>
<accession>A0AAE0GM15</accession>
<gene>
    <name evidence="2" type="ORF">CYMTET_11648</name>
</gene>
<feature type="region of interest" description="Disordered" evidence="1">
    <location>
        <begin position="731"/>
        <end position="843"/>
    </location>
</feature>
<feature type="compositionally biased region" description="Polar residues" evidence="1">
    <location>
        <begin position="784"/>
        <end position="799"/>
    </location>
</feature>
<name>A0AAE0GM15_9CHLO</name>
<evidence type="ECO:0008006" key="4">
    <source>
        <dbReference type="Google" id="ProtNLM"/>
    </source>
</evidence>
<dbReference type="AlphaFoldDB" id="A0AAE0GM15"/>
<organism evidence="2 3">
    <name type="scientific">Cymbomonas tetramitiformis</name>
    <dbReference type="NCBI Taxonomy" id="36881"/>
    <lineage>
        <taxon>Eukaryota</taxon>
        <taxon>Viridiplantae</taxon>
        <taxon>Chlorophyta</taxon>
        <taxon>Pyramimonadophyceae</taxon>
        <taxon>Pyramimonadales</taxon>
        <taxon>Pyramimonadaceae</taxon>
        <taxon>Cymbomonas</taxon>
    </lineage>
</organism>
<dbReference type="InterPro" id="IPR008081">
    <property type="entry name" value="Cytoplasmic_FMR1-int"/>
</dbReference>
<comment type="caution">
    <text evidence="2">The sequence shown here is derived from an EMBL/GenBank/DDBJ whole genome shotgun (WGS) entry which is preliminary data.</text>
</comment>
<evidence type="ECO:0000256" key="1">
    <source>
        <dbReference type="SAM" id="MobiDB-lite"/>
    </source>
</evidence>
<dbReference type="Pfam" id="PF05994">
    <property type="entry name" value="FragX_IP"/>
    <property type="match status" value="2"/>
</dbReference>
<evidence type="ECO:0000313" key="2">
    <source>
        <dbReference type="EMBL" id="KAK3280513.1"/>
    </source>
</evidence>